<sequence>MTSNKTIITTNDAPAAIGPYSQATTNGQLIFTAGQIAIDPKTGTIVPGNIEAQTHRVIRNIEEILRAIGVDLQAVMKTTVFMTNLADFTRMNKVYEQYFENNPPARSALEVAALPLGAQIEIECIATK</sequence>
<dbReference type="InterPro" id="IPR035959">
    <property type="entry name" value="RutC-like_sf"/>
</dbReference>
<protein>
    <submittedName>
        <fullName evidence="2">Uncharacterized protein</fullName>
    </submittedName>
</protein>
<dbReference type="PROSITE" id="PS01094">
    <property type="entry name" value="UPF0076"/>
    <property type="match status" value="1"/>
</dbReference>
<proteinExistence type="inferred from homology"/>
<organism evidence="2">
    <name type="scientific">marine metagenome</name>
    <dbReference type="NCBI Taxonomy" id="408172"/>
    <lineage>
        <taxon>unclassified sequences</taxon>
        <taxon>metagenomes</taxon>
        <taxon>ecological metagenomes</taxon>
    </lineage>
</organism>
<name>A0A382KZS9_9ZZZZ</name>
<evidence type="ECO:0000313" key="2">
    <source>
        <dbReference type="EMBL" id="SVC30254.1"/>
    </source>
</evidence>
<comment type="similarity">
    <text evidence="1">Belongs to the RutC family.</text>
</comment>
<evidence type="ECO:0000256" key="1">
    <source>
        <dbReference type="ARBA" id="ARBA00010552"/>
    </source>
</evidence>
<dbReference type="SUPFAM" id="SSF55298">
    <property type="entry name" value="YjgF-like"/>
    <property type="match status" value="1"/>
</dbReference>
<dbReference type="FunFam" id="3.30.1330.40:FF:000001">
    <property type="entry name" value="L-PSP family endoribonuclease"/>
    <property type="match status" value="1"/>
</dbReference>
<dbReference type="Gene3D" id="3.30.1330.40">
    <property type="entry name" value="RutC-like"/>
    <property type="match status" value="1"/>
</dbReference>
<dbReference type="PANTHER" id="PTHR11803">
    <property type="entry name" value="2-IMINOBUTANOATE/2-IMINOPROPANOATE DEAMINASE RIDA"/>
    <property type="match status" value="1"/>
</dbReference>
<dbReference type="AlphaFoldDB" id="A0A382KZS9"/>
<dbReference type="GO" id="GO:0005829">
    <property type="term" value="C:cytosol"/>
    <property type="evidence" value="ECO:0007669"/>
    <property type="project" value="TreeGrafter"/>
</dbReference>
<dbReference type="InterPro" id="IPR006056">
    <property type="entry name" value="RidA"/>
</dbReference>
<gene>
    <name evidence="2" type="ORF">METZ01_LOCUS283108</name>
</gene>
<accession>A0A382KZS9</accession>
<dbReference type="NCBIfam" id="TIGR00004">
    <property type="entry name" value="Rid family detoxifying hydrolase"/>
    <property type="match status" value="1"/>
</dbReference>
<dbReference type="PANTHER" id="PTHR11803:SF58">
    <property type="entry name" value="PROTEIN HMF1-RELATED"/>
    <property type="match status" value="1"/>
</dbReference>
<dbReference type="EMBL" id="UINC01084006">
    <property type="protein sequence ID" value="SVC30254.1"/>
    <property type="molecule type" value="Genomic_DNA"/>
</dbReference>
<dbReference type="Pfam" id="PF01042">
    <property type="entry name" value="Ribonuc_L-PSP"/>
    <property type="match status" value="1"/>
</dbReference>
<dbReference type="InterPro" id="IPR019897">
    <property type="entry name" value="RidA_CS"/>
</dbReference>
<reference evidence="2" key="1">
    <citation type="submission" date="2018-05" db="EMBL/GenBank/DDBJ databases">
        <authorList>
            <person name="Lanie J.A."/>
            <person name="Ng W.-L."/>
            <person name="Kazmierczak K.M."/>
            <person name="Andrzejewski T.M."/>
            <person name="Davidsen T.M."/>
            <person name="Wayne K.J."/>
            <person name="Tettelin H."/>
            <person name="Glass J.I."/>
            <person name="Rusch D."/>
            <person name="Podicherti R."/>
            <person name="Tsui H.-C.T."/>
            <person name="Winkler M.E."/>
        </authorList>
    </citation>
    <scope>NUCLEOTIDE SEQUENCE</scope>
</reference>
<dbReference type="InterPro" id="IPR006175">
    <property type="entry name" value="YjgF/YER057c/UK114"/>
</dbReference>
<dbReference type="CDD" id="cd00448">
    <property type="entry name" value="YjgF_YER057c_UK114_family"/>
    <property type="match status" value="1"/>
</dbReference>
<dbReference type="GO" id="GO:0019239">
    <property type="term" value="F:deaminase activity"/>
    <property type="evidence" value="ECO:0007669"/>
    <property type="project" value="TreeGrafter"/>
</dbReference>